<dbReference type="AlphaFoldDB" id="A0A1Z1FHK6"/>
<dbReference type="EMBL" id="CP060053">
    <property type="protein sequence ID" value="QNE06815.1"/>
    <property type="molecule type" value="Genomic_DNA"/>
</dbReference>
<dbReference type="KEGG" id="cman:A9D14_17540"/>
<proteinExistence type="predicted"/>
<sequence length="80" mass="9193">MSKFTPLADYCREQSLAEFELTFLKIETIIGSKLPDSALRPQYWANVVDGTGPVRSSMKNTPYETFLVAGSRRVRFKRKF</sequence>
<dbReference type="Proteomes" id="UP000515297">
    <property type="component" value="Plasmid plas1"/>
</dbReference>
<evidence type="ECO:0000313" key="3">
    <source>
        <dbReference type="Proteomes" id="UP000195807"/>
    </source>
</evidence>
<reference evidence="2 4" key="2">
    <citation type="submission" date="2020-08" db="EMBL/GenBank/DDBJ databases">
        <authorList>
            <person name="Liu G."/>
            <person name="Sun C."/>
        </authorList>
    </citation>
    <scope>NUCLEOTIDE SEQUENCE [LARGE SCALE GENOMIC DNA]</scope>
    <source>
        <strain evidence="2 4">OT19</strain>
        <plasmid evidence="2 4">plas1</plasmid>
    </source>
</reference>
<reference evidence="1 3" key="1">
    <citation type="submission" date="2017-01" db="EMBL/GenBank/DDBJ databases">
        <title>Complete genome sequence of esterase-producing bacterium Croceicoccus marinus E4A9.</title>
        <authorList>
            <person name="Wu Y.-H."/>
            <person name="Cheng H."/>
            <person name="Xu L."/>
            <person name="Huo Y.-Y."/>
            <person name="Wang C.-S."/>
            <person name="Xu X.-W."/>
        </authorList>
    </citation>
    <scope>NUCLEOTIDE SEQUENCE [LARGE SCALE GENOMIC DNA]</scope>
    <source>
        <strain evidence="1 3">E4A9</strain>
        <plasmid evidence="1">pCME4A9I</plasmid>
        <plasmid evidence="3">Plasmid pcme4a9i</plasmid>
    </source>
</reference>
<gene>
    <name evidence="1" type="ORF">A9D14_17540</name>
    <name evidence="2" type="ORF">H4O24_17170</name>
</gene>
<protein>
    <submittedName>
        <fullName evidence="1">Uncharacterized protein</fullName>
    </submittedName>
</protein>
<geneLocation type="plasmid" evidence="1">
    <name>pCME4A9I</name>
</geneLocation>
<dbReference type="STRING" id="450378.GCA_001661675_03524"/>
<organism evidence="1 3">
    <name type="scientific">Croceicoccus marinus</name>
    <dbReference type="NCBI Taxonomy" id="450378"/>
    <lineage>
        <taxon>Bacteria</taxon>
        <taxon>Pseudomonadati</taxon>
        <taxon>Pseudomonadota</taxon>
        <taxon>Alphaproteobacteria</taxon>
        <taxon>Sphingomonadales</taxon>
        <taxon>Erythrobacteraceae</taxon>
        <taxon>Croceicoccus</taxon>
    </lineage>
</organism>
<dbReference type="OrthoDB" id="3480230at2"/>
<evidence type="ECO:0000313" key="1">
    <source>
        <dbReference type="EMBL" id="ARU18197.1"/>
    </source>
</evidence>
<accession>A0A1Z1FHK6</accession>
<dbReference type="EMBL" id="CP019603">
    <property type="protein sequence ID" value="ARU18197.1"/>
    <property type="molecule type" value="Genomic_DNA"/>
</dbReference>
<evidence type="ECO:0000313" key="2">
    <source>
        <dbReference type="EMBL" id="QNE06815.1"/>
    </source>
</evidence>
<geneLocation type="plasmid" evidence="2 4">
    <name>plas1</name>
</geneLocation>
<evidence type="ECO:0000313" key="4">
    <source>
        <dbReference type="Proteomes" id="UP000515297"/>
    </source>
</evidence>
<name>A0A1Z1FHK6_9SPHN</name>
<dbReference type="RefSeq" id="WP_157668298.1">
    <property type="nucleotide sequence ID" value="NZ_CP019603.1"/>
</dbReference>
<geneLocation type="plasmid" evidence="3">
    <name>pcme4a9i</name>
</geneLocation>
<dbReference type="Proteomes" id="UP000195807">
    <property type="component" value="Plasmid pCME4A9I"/>
</dbReference>
<keyword evidence="3" id="KW-1185">Reference proteome</keyword>
<keyword evidence="1" id="KW-0614">Plasmid</keyword>